<accession>A0A1G9FWL8</accession>
<evidence type="ECO:0000313" key="3">
    <source>
        <dbReference type="Proteomes" id="UP000182783"/>
    </source>
</evidence>
<dbReference type="Pfam" id="PF01869">
    <property type="entry name" value="BcrAD_BadFG"/>
    <property type="match status" value="1"/>
</dbReference>
<sequence length="361" mass="38839">MEKNHNLTLRLPGPEDGNGLEVPAALQERETLNYYLGVDGGGSKTLAVVTDQAGRVMGRAVTGCGNHQSGAAIAEQNIRLAVDEALHASGLTKESITYSTFGLAGADREADYQVLRPMIAGLGLERHHIVCDTVIGLRAGTRQSHGVVVICGTGTNCYGINKEGRELQVGGFGYAFGDFGGGGELAVEVFRSVIRAWEGREQPTRLSQATLNLLGFSSTEAMFHHYLDHEMRVPLEIAKLLFEVAEHDELARDILGRQGRELGIAASAVIRKLDMQQDSFDLVMAGSILTRGDSRFISPYIEAEISAIAPGCRLVVLRLEPVAGALFMAMEKSGNPAGESVYHALGEQLSVQEANALWHKN</sequence>
<protein>
    <submittedName>
        <fullName evidence="2">BadF-type ATPase</fullName>
    </submittedName>
</protein>
<dbReference type="InterPro" id="IPR052519">
    <property type="entry name" value="Euk-type_GlcNAc_Kinase"/>
</dbReference>
<dbReference type="InterPro" id="IPR043129">
    <property type="entry name" value="ATPase_NBD"/>
</dbReference>
<dbReference type="SUPFAM" id="SSF53067">
    <property type="entry name" value="Actin-like ATPase domain"/>
    <property type="match status" value="2"/>
</dbReference>
<organism evidence="2 3">
    <name type="scientific">Paenibacillus jilunlii</name>
    <dbReference type="NCBI Taxonomy" id="682956"/>
    <lineage>
        <taxon>Bacteria</taxon>
        <taxon>Bacillati</taxon>
        <taxon>Bacillota</taxon>
        <taxon>Bacilli</taxon>
        <taxon>Bacillales</taxon>
        <taxon>Paenibacillaceae</taxon>
        <taxon>Paenibacillus</taxon>
    </lineage>
</organism>
<gene>
    <name evidence="2" type="ORF">SAMN05216191_101121</name>
</gene>
<dbReference type="CDD" id="cd24007">
    <property type="entry name" value="ASKHA_NBD_eukNAGK-like"/>
    <property type="match status" value="1"/>
</dbReference>
<dbReference type="InterPro" id="IPR002731">
    <property type="entry name" value="ATPase_BadF"/>
</dbReference>
<dbReference type="AlphaFoldDB" id="A0A1G9FWL8"/>
<dbReference type="Proteomes" id="UP000182783">
    <property type="component" value="Unassembled WGS sequence"/>
</dbReference>
<dbReference type="PANTHER" id="PTHR43190:SF3">
    <property type="entry name" value="N-ACETYL-D-GLUCOSAMINE KINASE"/>
    <property type="match status" value="1"/>
</dbReference>
<evidence type="ECO:0000313" key="2">
    <source>
        <dbReference type="EMBL" id="SDK92748.1"/>
    </source>
</evidence>
<dbReference type="RefSeq" id="WP_346223186.1">
    <property type="nucleotide sequence ID" value="NZ_LIPY01000122.1"/>
</dbReference>
<dbReference type="Gene3D" id="3.30.420.40">
    <property type="match status" value="2"/>
</dbReference>
<proteinExistence type="predicted"/>
<evidence type="ECO:0000259" key="1">
    <source>
        <dbReference type="Pfam" id="PF01869"/>
    </source>
</evidence>
<reference evidence="2 3" key="1">
    <citation type="submission" date="2016-10" db="EMBL/GenBank/DDBJ databases">
        <authorList>
            <person name="de Groot N.N."/>
        </authorList>
    </citation>
    <scope>NUCLEOTIDE SEQUENCE [LARGE SCALE GENOMIC DNA]</scope>
    <source>
        <strain evidence="2 3">CGMCC 1.10239</strain>
    </source>
</reference>
<dbReference type="PANTHER" id="PTHR43190">
    <property type="entry name" value="N-ACETYL-D-GLUCOSAMINE KINASE"/>
    <property type="match status" value="1"/>
</dbReference>
<name>A0A1G9FWL8_9BACL</name>
<dbReference type="EMBL" id="FNGM01000001">
    <property type="protein sequence ID" value="SDK92748.1"/>
    <property type="molecule type" value="Genomic_DNA"/>
</dbReference>
<feature type="domain" description="ATPase BadF/BadG/BcrA/BcrD type" evidence="1">
    <location>
        <begin position="36"/>
        <end position="328"/>
    </location>
</feature>